<gene>
    <name evidence="2" type="ORF">COB67_02600</name>
</gene>
<organism evidence="2 3">
    <name type="scientific">SAR324 cluster bacterium</name>
    <dbReference type="NCBI Taxonomy" id="2024889"/>
    <lineage>
        <taxon>Bacteria</taxon>
        <taxon>Deltaproteobacteria</taxon>
        <taxon>SAR324 cluster</taxon>
    </lineage>
</organism>
<keyword evidence="1" id="KW-1133">Transmembrane helix</keyword>
<sequence length="75" mass="8657">MTTEDGFNILLVAIIAIAAYYIYTEFIKKFTPEELGQENFDDICKFASPEWVAKAKSKGLTRQAWLNEIEKQEHV</sequence>
<dbReference type="Proteomes" id="UP000218113">
    <property type="component" value="Unassembled WGS sequence"/>
</dbReference>
<feature type="transmembrane region" description="Helical" evidence="1">
    <location>
        <begin position="6"/>
        <end position="23"/>
    </location>
</feature>
<accession>A0A2A4TAP1</accession>
<name>A0A2A4TAP1_9DELT</name>
<proteinExistence type="predicted"/>
<keyword evidence="1" id="KW-0472">Membrane</keyword>
<keyword evidence="1" id="KW-0812">Transmembrane</keyword>
<evidence type="ECO:0000313" key="2">
    <source>
        <dbReference type="EMBL" id="PCI30195.1"/>
    </source>
</evidence>
<comment type="caution">
    <text evidence="2">The sequence shown here is derived from an EMBL/GenBank/DDBJ whole genome shotgun (WGS) entry which is preliminary data.</text>
</comment>
<evidence type="ECO:0000256" key="1">
    <source>
        <dbReference type="SAM" id="Phobius"/>
    </source>
</evidence>
<dbReference type="AlphaFoldDB" id="A0A2A4TAP1"/>
<dbReference type="EMBL" id="NVSR01000007">
    <property type="protein sequence ID" value="PCI30195.1"/>
    <property type="molecule type" value="Genomic_DNA"/>
</dbReference>
<protein>
    <submittedName>
        <fullName evidence="2">Uncharacterized protein</fullName>
    </submittedName>
</protein>
<evidence type="ECO:0000313" key="3">
    <source>
        <dbReference type="Proteomes" id="UP000218113"/>
    </source>
</evidence>
<reference evidence="3" key="1">
    <citation type="submission" date="2017-08" db="EMBL/GenBank/DDBJ databases">
        <title>A dynamic microbial community with high functional redundancy inhabits the cold, oxic subseafloor aquifer.</title>
        <authorList>
            <person name="Tully B.J."/>
            <person name="Wheat C.G."/>
            <person name="Glazer B.T."/>
            <person name="Huber J.A."/>
        </authorList>
    </citation>
    <scope>NUCLEOTIDE SEQUENCE [LARGE SCALE GENOMIC DNA]</scope>
</reference>